<dbReference type="GO" id="GO:0005759">
    <property type="term" value="C:mitochondrial matrix"/>
    <property type="evidence" value="ECO:0007669"/>
    <property type="project" value="TreeGrafter"/>
</dbReference>
<dbReference type="InParanoid" id="A0A7E5WQU8"/>
<evidence type="ECO:0000256" key="4">
    <source>
        <dbReference type="ARBA" id="ARBA00022679"/>
    </source>
</evidence>
<dbReference type="GO" id="GO:0006391">
    <property type="term" value="P:transcription initiation at mitochondrial promoter"/>
    <property type="evidence" value="ECO:0007669"/>
    <property type="project" value="TreeGrafter"/>
</dbReference>
<comment type="similarity">
    <text evidence="11">Belongs to the class I-like SAM-binding methyltransferase superfamily. rRNA adenine N(6)-methyltransferase family.</text>
</comment>
<keyword evidence="10" id="KW-0804">Transcription</keyword>
<keyword evidence="6" id="KW-0694">RNA-binding</keyword>
<dbReference type="GO" id="GO:0003723">
    <property type="term" value="F:RNA binding"/>
    <property type="evidence" value="ECO:0007669"/>
    <property type="project" value="UniProtKB-KW"/>
</dbReference>
<dbReference type="KEGG" id="tnl:113504837"/>
<dbReference type="AlphaFoldDB" id="A0A7E5WQU8"/>
<evidence type="ECO:0000256" key="6">
    <source>
        <dbReference type="ARBA" id="ARBA00022884"/>
    </source>
</evidence>
<evidence type="ECO:0000256" key="9">
    <source>
        <dbReference type="ARBA" id="ARBA00023128"/>
    </source>
</evidence>
<dbReference type="CTD" id="41228"/>
<evidence type="ECO:0000256" key="10">
    <source>
        <dbReference type="ARBA" id="ARBA00023163"/>
    </source>
</evidence>
<dbReference type="OrthoDB" id="9895503at2759"/>
<organism evidence="12 13">
    <name type="scientific">Trichoplusia ni</name>
    <name type="common">Cabbage looper</name>
    <dbReference type="NCBI Taxonomy" id="7111"/>
    <lineage>
        <taxon>Eukaryota</taxon>
        <taxon>Metazoa</taxon>
        <taxon>Ecdysozoa</taxon>
        <taxon>Arthropoda</taxon>
        <taxon>Hexapoda</taxon>
        <taxon>Insecta</taxon>
        <taxon>Pterygota</taxon>
        <taxon>Neoptera</taxon>
        <taxon>Endopterygota</taxon>
        <taxon>Lepidoptera</taxon>
        <taxon>Glossata</taxon>
        <taxon>Ditrysia</taxon>
        <taxon>Noctuoidea</taxon>
        <taxon>Noctuidae</taxon>
        <taxon>Plusiinae</taxon>
        <taxon>Trichoplusia</taxon>
    </lineage>
</organism>
<keyword evidence="5 11" id="KW-0949">S-adenosyl-L-methionine</keyword>
<dbReference type="InterPro" id="IPR001737">
    <property type="entry name" value="KsgA/Erm"/>
</dbReference>
<evidence type="ECO:0000256" key="11">
    <source>
        <dbReference type="RuleBase" id="RU362106"/>
    </source>
</evidence>
<dbReference type="PANTHER" id="PTHR11727:SF13">
    <property type="entry name" value="DIMETHYLADENOSINE TRANSFERASE 2, MITOCHONDRIAL"/>
    <property type="match status" value="1"/>
</dbReference>
<dbReference type="Pfam" id="PF00398">
    <property type="entry name" value="RrnaAD"/>
    <property type="match status" value="1"/>
</dbReference>
<evidence type="ECO:0000256" key="8">
    <source>
        <dbReference type="ARBA" id="ARBA00023015"/>
    </source>
</evidence>
<gene>
    <name evidence="13" type="primary">LOC113504837</name>
</gene>
<keyword evidence="4 11" id="KW-0808">Transferase</keyword>
<keyword evidence="2 11" id="KW-0698">rRNA processing</keyword>
<comment type="subcellular location">
    <subcellularLocation>
        <location evidence="1">Mitochondrion</location>
    </subcellularLocation>
</comment>
<evidence type="ECO:0000256" key="5">
    <source>
        <dbReference type="ARBA" id="ARBA00022691"/>
    </source>
</evidence>
<dbReference type="InterPro" id="IPR029063">
    <property type="entry name" value="SAM-dependent_MTases_sf"/>
</dbReference>
<dbReference type="EC" id="2.1.1.-" evidence="11"/>
<evidence type="ECO:0000313" key="13">
    <source>
        <dbReference type="RefSeq" id="XP_026743118.1"/>
    </source>
</evidence>
<evidence type="ECO:0000256" key="2">
    <source>
        <dbReference type="ARBA" id="ARBA00022552"/>
    </source>
</evidence>
<accession>A0A7E5WQU8</accession>
<dbReference type="GO" id="GO:0034246">
    <property type="term" value="F:mitochondrial transcription factor activity"/>
    <property type="evidence" value="ECO:0007669"/>
    <property type="project" value="TreeGrafter"/>
</dbReference>
<dbReference type="Proteomes" id="UP000322000">
    <property type="component" value="Chromosome 23"/>
</dbReference>
<keyword evidence="12" id="KW-1185">Reference proteome</keyword>
<dbReference type="FunCoup" id="A0A7E5WQU8">
    <property type="interactions" value="381"/>
</dbReference>
<evidence type="ECO:0000256" key="1">
    <source>
        <dbReference type="ARBA" id="ARBA00004173"/>
    </source>
</evidence>
<evidence type="ECO:0000256" key="7">
    <source>
        <dbReference type="ARBA" id="ARBA00022946"/>
    </source>
</evidence>
<keyword evidence="7" id="KW-0809">Transit peptide</keyword>
<reference evidence="13" key="1">
    <citation type="submission" date="2025-08" db="UniProtKB">
        <authorList>
            <consortium name="RefSeq"/>
        </authorList>
    </citation>
    <scope>IDENTIFICATION</scope>
</reference>
<sequence>MLKKVLSNASFTERNRLHGSLRLCHKISKQTKEKPPPKLAADVVNYVNSLPEYSNIKDKIPRTLLKKYKTPESMYLINQKSAKDIVNTIQNHINDNSPLIEVNPGFGFLSEELLKCQTKPIYMYEMSSQFTSNLTNLQEKYPGRITFKLADFFGMWKLAFKDKLDQGTRIQELLGDLYTHDSDRVVKVIGSMPGLSFVKHLINNIIFHNANNQLGKPDLFITMPGHHYEFLTDSEVQFQKQRSIPALFQMLFHYKVLTTVPKVHFLPWTYNSNSKKSSLMDDHRLLLVNITQRDTLPCPPQYLPLLWYFFKPHMLSKSTRIIPTLEQWIPGCGVWLITGQDPPDTNKELAPGKNDAKLPHMTIFTEFGDLNLAQKITVFKRFISWPEFEQCQFRTTMENNLPKFITNLDDDDKETIGTHIEDIEHSDAENDTEHV</sequence>
<protein>
    <recommendedName>
        <fullName evidence="11">rRNA adenine N(6)-methyltransferase</fullName>
        <ecNumber evidence="11">2.1.1.-</ecNumber>
    </recommendedName>
</protein>
<dbReference type="SUPFAM" id="SSF53335">
    <property type="entry name" value="S-adenosyl-L-methionine-dependent methyltransferases"/>
    <property type="match status" value="1"/>
</dbReference>
<name>A0A7E5WQU8_TRINI</name>
<proteinExistence type="inferred from homology"/>
<dbReference type="GeneID" id="113504837"/>
<keyword evidence="9" id="KW-0496">Mitochondrion</keyword>
<evidence type="ECO:0000256" key="3">
    <source>
        <dbReference type="ARBA" id="ARBA00022603"/>
    </source>
</evidence>
<keyword evidence="3 11" id="KW-0489">Methyltransferase</keyword>
<dbReference type="PANTHER" id="PTHR11727">
    <property type="entry name" value="DIMETHYLADENOSINE TRANSFERASE"/>
    <property type="match status" value="1"/>
</dbReference>
<keyword evidence="8" id="KW-0805">Transcription regulation</keyword>
<evidence type="ECO:0000313" key="12">
    <source>
        <dbReference type="Proteomes" id="UP000322000"/>
    </source>
</evidence>
<dbReference type="GO" id="GO:0000179">
    <property type="term" value="F:rRNA (adenine-N6,N6-)-dimethyltransferase activity"/>
    <property type="evidence" value="ECO:0007669"/>
    <property type="project" value="TreeGrafter"/>
</dbReference>
<dbReference type="RefSeq" id="XP_026743118.1">
    <property type="nucleotide sequence ID" value="XM_026887317.1"/>
</dbReference>
<dbReference type="PIRSF" id="PIRSF027833">
    <property type="entry name" value="MtTFB2"/>
    <property type="match status" value="1"/>
</dbReference>
<dbReference type="Gene3D" id="3.40.50.150">
    <property type="entry name" value="Vaccinia Virus protein VP39"/>
    <property type="match status" value="1"/>
</dbReference>